<dbReference type="SUPFAM" id="SSF64307">
    <property type="entry name" value="SirA-like"/>
    <property type="match status" value="1"/>
</dbReference>
<dbReference type="InterPro" id="IPR036868">
    <property type="entry name" value="TusA-like_sf"/>
</dbReference>
<dbReference type="InterPro" id="IPR001455">
    <property type="entry name" value="TusA-like"/>
</dbReference>
<evidence type="ECO:0000313" key="2">
    <source>
        <dbReference type="EMBL" id="RZF54811.1"/>
    </source>
</evidence>
<dbReference type="Pfam" id="PF01206">
    <property type="entry name" value="TusA"/>
    <property type="match status" value="1"/>
</dbReference>
<gene>
    <name evidence="2" type="ORF">EXE30_06065</name>
</gene>
<proteinExistence type="predicted"/>
<evidence type="ECO:0000259" key="1">
    <source>
        <dbReference type="Pfam" id="PF01206"/>
    </source>
</evidence>
<sequence>MTFTLSSSTEIIDALGQPCPMPLLLLKRALKKANDKKQYLLKSSDPHSEIDVTRYCQIQQLQCQVLKISENEFHYLIESL</sequence>
<dbReference type="Proteomes" id="UP000292110">
    <property type="component" value="Unassembled WGS sequence"/>
</dbReference>
<dbReference type="AlphaFoldDB" id="A0A4Q6XBE5"/>
<keyword evidence="2" id="KW-0808">Transferase</keyword>
<organism evidence="2 3">
    <name type="scientific">Acinetobacter halotolerans</name>
    <dbReference type="NCBI Taxonomy" id="1752076"/>
    <lineage>
        <taxon>Bacteria</taxon>
        <taxon>Pseudomonadati</taxon>
        <taxon>Pseudomonadota</taxon>
        <taxon>Gammaproteobacteria</taxon>
        <taxon>Moraxellales</taxon>
        <taxon>Moraxellaceae</taxon>
        <taxon>Acinetobacter</taxon>
    </lineage>
</organism>
<comment type="caution">
    <text evidence="2">The sequence shown here is derived from an EMBL/GenBank/DDBJ whole genome shotgun (WGS) entry which is preliminary data.</text>
</comment>
<protein>
    <submittedName>
        <fullName evidence="2">Sulfurtransferase TusA family protein</fullName>
    </submittedName>
</protein>
<dbReference type="GO" id="GO:0016740">
    <property type="term" value="F:transferase activity"/>
    <property type="evidence" value="ECO:0007669"/>
    <property type="project" value="UniProtKB-KW"/>
</dbReference>
<accession>A0A4Q6XBE5</accession>
<name>A0A4Q6XBE5_9GAMM</name>
<dbReference type="EMBL" id="SGIM01000003">
    <property type="protein sequence ID" value="RZF54811.1"/>
    <property type="molecule type" value="Genomic_DNA"/>
</dbReference>
<feature type="domain" description="UPF0033" evidence="1">
    <location>
        <begin position="11"/>
        <end position="78"/>
    </location>
</feature>
<reference evidence="2 3" key="1">
    <citation type="submission" date="2019-02" db="EMBL/GenBank/DDBJ databases">
        <title>The draft genome of Acinetobacter halotolerans strain JCM 31009.</title>
        <authorList>
            <person name="Qin J."/>
            <person name="Feng Y."/>
            <person name="Nemec A."/>
            <person name="Zong Z."/>
        </authorList>
    </citation>
    <scope>NUCLEOTIDE SEQUENCE [LARGE SCALE GENOMIC DNA]</scope>
    <source>
        <strain evidence="2 3">JCM 31009</strain>
    </source>
</reference>
<evidence type="ECO:0000313" key="3">
    <source>
        <dbReference type="Proteomes" id="UP000292110"/>
    </source>
</evidence>
<dbReference type="Gene3D" id="3.30.110.40">
    <property type="entry name" value="TusA-like domain"/>
    <property type="match status" value="1"/>
</dbReference>
<keyword evidence="3" id="KW-1185">Reference proteome</keyword>